<evidence type="ECO:0000259" key="3">
    <source>
        <dbReference type="Pfam" id="PF25871"/>
    </source>
</evidence>
<reference evidence="4 5" key="1">
    <citation type="journal article" date="2014" name="BMC Genomics">
        <title>Adaptive genomic structural variation in the grape powdery mildew pathogen, Erysiphe necator.</title>
        <authorList>
            <person name="Jones L."/>
            <person name="Riaz S."/>
            <person name="Morales-Cruz A."/>
            <person name="Amrine K.C."/>
            <person name="McGuire B."/>
            <person name="Gubler W.D."/>
            <person name="Walker M.A."/>
            <person name="Cantu D."/>
        </authorList>
    </citation>
    <scope>NUCLEOTIDE SEQUENCE [LARGE SCALE GENOMIC DNA]</scope>
    <source>
        <strain evidence="5">c</strain>
    </source>
</reference>
<dbReference type="PANTHER" id="PTHR36855">
    <property type="entry name" value="CHROMOSOME 10, WHOLE GENOME SHOTGUN SEQUENCE"/>
    <property type="match status" value="1"/>
</dbReference>
<evidence type="ECO:0000313" key="5">
    <source>
        <dbReference type="Proteomes" id="UP000030854"/>
    </source>
</evidence>
<feature type="domain" description="PEX14-like helix-turn-helix" evidence="3">
    <location>
        <begin position="13"/>
        <end position="76"/>
    </location>
</feature>
<evidence type="ECO:0000313" key="4">
    <source>
        <dbReference type="EMBL" id="KHJ33741.1"/>
    </source>
</evidence>
<dbReference type="AlphaFoldDB" id="A0A0B1P9X9"/>
<comment type="caution">
    <text evidence="4">The sequence shown here is derived from an EMBL/GenBank/DDBJ whole genome shotgun (WGS) entry which is preliminary data.</text>
</comment>
<protein>
    <submittedName>
        <fullName evidence="4">Uncharacterized protein</fullName>
    </submittedName>
</protein>
<sequence length="203" mass="22521">MADEPSIEFDQSDAYRQLDNYPWDQDSEFQGGLSAILGPHPVPSQIHDLTLRARCFYFSRKTSVPVSFNAYKSYLLALESQKDVFNSKEQCSLTTTSYQASLNIQAESSSRTLIPKKAAPYPPSFAEIISLIAKNSPIPGIRDIPSTVIPEQASVAVAPMRKKPWDPSLLQTKIDSDKNKSGGEDKISQISIEAVKQVELLKE</sequence>
<organism evidence="4 5">
    <name type="scientific">Uncinula necator</name>
    <name type="common">Grape powdery mildew</name>
    <dbReference type="NCBI Taxonomy" id="52586"/>
    <lineage>
        <taxon>Eukaryota</taxon>
        <taxon>Fungi</taxon>
        <taxon>Dikarya</taxon>
        <taxon>Ascomycota</taxon>
        <taxon>Pezizomycotina</taxon>
        <taxon>Leotiomycetes</taxon>
        <taxon>Erysiphales</taxon>
        <taxon>Erysiphaceae</taxon>
        <taxon>Erysiphe</taxon>
    </lineage>
</organism>
<feature type="domain" description="Peroxisomal membrane protein PEX14-like KPWE" evidence="2">
    <location>
        <begin position="120"/>
        <end position="166"/>
    </location>
</feature>
<dbReference type="PANTHER" id="PTHR36855:SF1">
    <property type="entry name" value="PEROXISOME MEMBRANE ANCHOR PROTEIN PEX14P N-TERMINAL DOMAIN-CONTAINING PROTEIN"/>
    <property type="match status" value="1"/>
</dbReference>
<proteinExistence type="predicted"/>
<dbReference type="OrthoDB" id="9936937at2759"/>
<dbReference type="EMBL" id="JNVN01001259">
    <property type="protein sequence ID" value="KHJ33741.1"/>
    <property type="molecule type" value="Genomic_DNA"/>
</dbReference>
<dbReference type="STRING" id="52586.A0A0B1P9X9"/>
<dbReference type="HOGENOM" id="CLU_070882_2_0_1"/>
<gene>
    <name evidence="4" type="ORF">EV44_g2537</name>
</gene>
<dbReference type="Proteomes" id="UP000030854">
    <property type="component" value="Unassembled WGS sequence"/>
</dbReference>
<dbReference type="Pfam" id="PF17733">
    <property type="entry name" value="KPWE_dom"/>
    <property type="match status" value="1"/>
</dbReference>
<keyword evidence="5" id="KW-1185">Reference proteome</keyword>
<feature type="compositionally biased region" description="Basic and acidic residues" evidence="1">
    <location>
        <begin position="174"/>
        <end position="187"/>
    </location>
</feature>
<name>A0A0B1P9X9_UNCNE</name>
<evidence type="ECO:0000256" key="1">
    <source>
        <dbReference type="SAM" id="MobiDB-lite"/>
    </source>
</evidence>
<feature type="region of interest" description="Disordered" evidence="1">
    <location>
        <begin position="167"/>
        <end position="187"/>
    </location>
</feature>
<evidence type="ECO:0000259" key="2">
    <source>
        <dbReference type="Pfam" id="PF17733"/>
    </source>
</evidence>
<dbReference type="OMA" id="KAKCFYF"/>
<dbReference type="InterPro" id="IPR040554">
    <property type="entry name" value="KPWE_PEX14_dom"/>
</dbReference>
<dbReference type="InterPro" id="IPR058841">
    <property type="entry name" value="HTH_76"/>
</dbReference>
<dbReference type="Pfam" id="PF25871">
    <property type="entry name" value="HTH_76"/>
    <property type="match status" value="1"/>
</dbReference>
<accession>A0A0B1P9X9</accession>